<evidence type="ECO:0000259" key="2">
    <source>
        <dbReference type="Pfam" id="PF14111"/>
    </source>
</evidence>
<evidence type="ECO:0000313" key="4">
    <source>
        <dbReference type="Proteomes" id="UP001161247"/>
    </source>
</evidence>
<dbReference type="Pfam" id="PF14111">
    <property type="entry name" value="DUF4283"/>
    <property type="match status" value="1"/>
</dbReference>
<dbReference type="Proteomes" id="UP001161247">
    <property type="component" value="Chromosome 6"/>
</dbReference>
<name>A0AAV1DKK4_OLDCO</name>
<feature type="compositionally biased region" description="Polar residues" evidence="1">
    <location>
        <begin position="377"/>
        <end position="393"/>
    </location>
</feature>
<feature type="compositionally biased region" description="Low complexity" evidence="1">
    <location>
        <begin position="229"/>
        <end position="243"/>
    </location>
</feature>
<accession>A0AAV1DKK4</accession>
<dbReference type="InterPro" id="IPR040256">
    <property type="entry name" value="At4g02000-like"/>
</dbReference>
<feature type="domain" description="DUF4283" evidence="2">
    <location>
        <begin position="107"/>
        <end position="186"/>
    </location>
</feature>
<feature type="region of interest" description="Disordered" evidence="1">
    <location>
        <begin position="377"/>
        <end position="401"/>
    </location>
</feature>
<protein>
    <submittedName>
        <fullName evidence="3">OLC1v1008012C1</fullName>
    </submittedName>
</protein>
<sequence length="514" mass="56644">MDSKMEDSPPLNYDTDNPTINIAPKDASQPNNHDSSEIPPTESAGAAWGHSSFKDTLLQGQQPSTSKGYYMETVTTKDGEVKYGEVDGLTTIAFADPVQQRMNRAMTYSVAVKPLGREFPYYLLHKRLRAMWRPKGEIHPSNVINGIHMFWLSNEEDYNHVLLNGPWSIKDHYINVLPWTSDFDPTGKNISAVPTWIRIPGLPLKYFHEAILRDIARPLGRFIKDPEYTNGTNGGATEAATAGKEVNNVHTHKSTPSTPAESAKETNSDANSGRIETLESKFSNLDSRFTSLESKVDSLTTSMEQMLDLVGAMQQRNPEKAPVTEVTSPASPAPYRPPFAQGGVDNHQTSFKATLEKGNRRSPVNPVRVDVDHQTRAGNFNRNSPLPEFTNSGGVKGDNNWGQQNYRCSPGSVRGGNESPVGNSDRITTGDFLDKMVKGKEDREGVLGTKAGNGIKMNGYKGPAGHVCKFGQVNVLLCEEMVKSNPPENALWTIDGDMVDVNDLALDREVRRNI</sequence>
<dbReference type="InterPro" id="IPR025558">
    <property type="entry name" value="DUF4283"/>
</dbReference>
<dbReference type="PANTHER" id="PTHR31286:SF99">
    <property type="entry name" value="DUF4283 DOMAIN-CONTAINING PROTEIN"/>
    <property type="match status" value="1"/>
</dbReference>
<reference evidence="3" key="1">
    <citation type="submission" date="2023-03" db="EMBL/GenBank/DDBJ databases">
        <authorList>
            <person name="Julca I."/>
        </authorList>
    </citation>
    <scope>NUCLEOTIDE SEQUENCE</scope>
</reference>
<gene>
    <name evidence="3" type="ORF">OLC1_LOCUS16518</name>
</gene>
<feature type="region of interest" description="Disordered" evidence="1">
    <location>
        <begin position="1"/>
        <end position="47"/>
    </location>
</feature>
<proteinExistence type="predicted"/>
<dbReference type="Gene3D" id="1.20.1270.70">
    <property type="entry name" value="Designed single chain three-helix bundle"/>
    <property type="match status" value="1"/>
</dbReference>
<organism evidence="3 4">
    <name type="scientific">Oldenlandia corymbosa var. corymbosa</name>
    <dbReference type="NCBI Taxonomy" id="529605"/>
    <lineage>
        <taxon>Eukaryota</taxon>
        <taxon>Viridiplantae</taxon>
        <taxon>Streptophyta</taxon>
        <taxon>Embryophyta</taxon>
        <taxon>Tracheophyta</taxon>
        <taxon>Spermatophyta</taxon>
        <taxon>Magnoliopsida</taxon>
        <taxon>eudicotyledons</taxon>
        <taxon>Gunneridae</taxon>
        <taxon>Pentapetalae</taxon>
        <taxon>asterids</taxon>
        <taxon>lamiids</taxon>
        <taxon>Gentianales</taxon>
        <taxon>Rubiaceae</taxon>
        <taxon>Rubioideae</taxon>
        <taxon>Spermacoceae</taxon>
        <taxon>Hedyotis-Oldenlandia complex</taxon>
        <taxon>Oldenlandia</taxon>
    </lineage>
</organism>
<evidence type="ECO:0000313" key="3">
    <source>
        <dbReference type="EMBL" id="CAI9108428.1"/>
    </source>
</evidence>
<dbReference type="AlphaFoldDB" id="A0AAV1DKK4"/>
<keyword evidence="4" id="KW-1185">Reference proteome</keyword>
<evidence type="ECO:0000256" key="1">
    <source>
        <dbReference type="SAM" id="MobiDB-lite"/>
    </source>
</evidence>
<feature type="region of interest" description="Disordered" evidence="1">
    <location>
        <begin position="229"/>
        <end position="273"/>
    </location>
</feature>
<dbReference type="PANTHER" id="PTHR31286">
    <property type="entry name" value="GLYCINE-RICH CELL WALL STRUCTURAL PROTEIN 1.8-LIKE"/>
    <property type="match status" value="1"/>
</dbReference>
<dbReference type="EMBL" id="OX459123">
    <property type="protein sequence ID" value="CAI9108428.1"/>
    <property type="molecule type" value="Genomic_DNA"/>
</dbReference>